<keyword evidence="2" id="KW-0472">Membrane</keyword>
<feature type="coiled-coil region" evidence="1">
    <location>
        <begin position="27"/>
        <end position="54"/>
    </location>
</feature>
<keyword evidence="4" id="KW-1185">Reference proteome</keyword>
<keyword evidence="1" id="KW-0175">Coiled coil</keyword>
<feature type="transmembrane region" description="Helical" evidence="2">
    <location>
        <begin position="6"/>
        <end position="23"/>
    </location>
</feature>
<proteinExistence type="predicted"/>
<evidence type="ECO:0000313" key="4">
    <source>
        <dbReference type="Proteomes" id="UP000184510"/>
    </source>
</evidence>
<evidence type="ECO:0000256" key="1">
    <source>
        <dbReference type="SAM" id="Coils"/>
    </source>
</evidence>
<dbReference type="EMBL" id="FQYR01000002">
    <property type="protein sequence ID" value="SHI63228.1"/>
    <property type="molecule type" value="Genomic_DNA"/>
</dbReference>
<keyword evidence="2" id="KW-0812">Transmembrane</keyword>
<sequence>MTLSDPVVISAFGSVVAGLIWMFKRDIARTEKHIKECDADRKELRHELEQAKETQIGHIQRTARLEALLGLAGEKCPAKDCPKKELLKSTSAYSLRHQKHD</sequence>
<dbReference type="STRING" id="1123071.SAMN02745181_0540"/>
<keyword evidence="2" id="KW-1133">Transmembrane helix</keyword>
<dbReference type="AlphaFoldDB" id="A0A1M6CR65"/>
<dbReference type="Proteomes" id="UP000184510">
    <property type="component" value="Unassembled WGS sequence"/>
</dbReference>
<dbReference type="RefSeq" id="WP_143157944.1">
    <property type="nucleotide sequence ID" value="NZ_FQYR01000002.1"/>
</dbReference>
<protein>
    <submittedName>
        <fullName evidence="3">Uncharacterized protein</fullName>
    </submittedName>
</protein>
<name>A0A1M6CR65_9BACT</name>
<accession>A0A1M6CR65</accession>
<gene>
    <name evidence="3" type="ORF">SAMN02745181_0540</name>
</gene>
<organism evidence="3 4">
    <name type="scientific">Rubritalea squalenifaciens DSM 18772</name>
    <dbReference type="NCBI Taxonomy" id="1123071"/>
    <lineage>
        <taxon>Bacteria</taxon>
        <taxon>Pseudomonadati</taxon>
        <taxon>Verrucomicrobiota</taxon>
        <taxon>Verrucomicrobiia</taxon>
        <taxon>Verrucomicrobiales</taxon>
        <taxon>Rubritaleaceae</taxon>
        <taxon>Rubritalea</taxon>
    </lineage>
</organism>
<evidence type="ECO:0000313" key="3">
    <source>
        <dbReference type="EMBL" id="SHI63228.1"/>
    </source>
</evidence>
<dbReference type="InParanoid" id="A0A1M6CR65"/>
<reference evidence="3 4" key="1">
    <citation type="submission" date="2016-11" db="EMBL/GenBank/DDBJ databases">
        <authorList>
            <person name="Jaros S."/>
            <person name="Januszkiewicz K."/>
            <person name="Wedrychowicz H."/>
        </authorList>
    </citation>
    <scope>NUCLEOTIDE SEQUENCE [LARGE SCALE GENOMIC DNA]</scope>
    <source>
        <strain evidence="3 4">DSM 18772</strain>
    </source>
</reference>
<evidence type="ECO:0000256" key="2">
    <source>
        <dbReference type="SAM" id="Phobius"/>
    </source>
</evidence>